<dbReference type="Gene3D" id="3.30.70.270">
    <property type="match status" value="1"/>
</dbReference>
<feature type="region of interest" description="Disordered" evidence="8">
    <location>
        <begin position="318"/>
        <end position="338"/>
    </location>
</feature>
<evidence type="ECO:0000256" key="5">
    <source>
        <dbReference type="ARBA" id="ARBA00022759"/>
    </source>
</evidence>
<dbReference type="InterPro" id="IPR005162">
    <property type="entry name" value="Retrotrans_gag_dom"/>
</dbReference>
<organism evidence="11 12">
    <name type="scientific">Zancudomyces culisetae</name>
    <name type="common">Gut fungus</name>
    <name type="synonym">Smittium culisetae</name>
    <dbReference type="NCBI Taxonomy" id="1213189"/>
    <lineage>
        <taxon>Eukaryota</taxon>
        <taxon>Fungi</taxon>
        <taxon>Fungi incertae sedis</taxon>
        <taxon>Zoopagomycota</taxon>
        <taxon>Kickxellomycotina</taxon>
        <taxon>Harpellomycetes</taxon>
        <taxon>Harpellales</taxon>
        <taxon>Legeriomycetaceae</taxon>
        <taxon>Zancudomyces</taxon>
    </lineage>
</organism>
<keyword evidence="7" id="KW-0695">RNA-directed DNA polymerase</keyword>
<dbReference type="FunFam" id="3.30.70.270:FF:000026">
    <property type="entry name" value="Transposon Ty3-G Gag-Pol polyprotein"/>
    <property type="match status" value="1"/>
</dbReference>
<accession>A0A1R1PPQ9</accession>
<dbReference type="Pfam" id="PF03732">
    <property type="entry name" value="Retrotrans_gag"/>
    <property type="match status" value="1"/>
</dbReference>
<dbReference type="InterPro" id="IPR036875">
    <property type="entry name" value="Znf_CCHC_sf"/>
</dbReference>
<keyword evidence="3" id="KW-0548">Nucleotidyltransferase</keyword>
<dbReference type="GO" id="GO:0008270">
    <property type="term" value="F:zinc ion binding"/>
    <property type="evidence" value="ECO:0007669"/>
    <property type="project" value="InterPro"/>
</dbReference>
<evidence type="ECO:0000259" key="9">
    <source>
        <dbReference type="Pfam" id="PF03732"/>
    </source>
</evidence>
<feature type="domain" description="Retrotransposon gag" evidence="9">
    <location>
        <begin position="56"/>
        <end position="128"/>
    </location>
</feature>
<dbReference type="Gene3D" id="2.40.70.10">
    <property type="entry name" value="Acid Proteases"/>
    <property type="match status" value="1"/>
</dbReference>
<dbReference type="CDD" id="cd00303">
    <property type="entry name" value="retropepsin_like"/>
    <property type="match status" value="1"/>
</dbReference>
<dbReference type="EMBL" id="LSSK01000558">
    <property type="protein sequence ID" value="OMH82939.1"/>
    <property type="molecule type" value="Genomic_DNA"/>
</dbReference>
<dbReference type="SUPFAM" id="SSF57756">
    <property type="entry name" value="Retrovirus zinc finger-like domains"/>
    <property type="match status" value="1"/>
</dbReference>
<dbReference type="OrthoDB" id="5094105at2759"/>
<evidence type="ECO:0000256" key="4">
    <source>
        <dbReference type="ARBA" id="ARBA00022722"/>
    </source>
</evidence>
<evidence type="ECO:0000256" key="3">
    <source>
        <dbReference type="ARBA" id="ARBA00022695"/>
    </source>
</evidence>
<comment type="caution">
    <text evidence="11">The sequence shown here is derived from an EMBL/GenBank/DDBJ whole genome shotgun (WGS) entry which is preliminary data.</text>
</comment>
<dbReference type="InterPro" id="IPR050951">
    <property type="entry name" value="Retrovirus_Pol_polyprotein"/>
</dbReference>
<dbReference type="Gene3D" id="3.10.10.10">
    <property type="entry name" value="HIV Type 1 Reverse Transcriptase, subunit A, domain 1"/>
    <property type="match status" value="1"/>
</dbReference>
<dbReference type="GO" id="GO:0003964">
    <property type="term" value="F:RNA-directed DNA polymerase activity"/>
    <property type="evidence" value="ECO:0007669"/>
    <property type="project" value="UniProtKB-KW"/>
</dbReference>
<evidence type="ECO:0000256" key="7">
    <source>
        <dbReference type="ARBA" id="ARBA00022918"/>
    </source>
</evidence>
<dbReference type="PANTHER" id="PTHR37984:SF5">
    <property type="entry name" value="PROTEIN NYNRIN-LIKE"/>
    <property type="match status" value="1"/>
</dbReference>
<dbReference type="PANTHER" id="PTHR37984">
    <property type="entry name" value="PROTEIN CBG26694"/>
    <property type="match status" value="1"/>
</dbReference>
<evidence type="ECO:0000256" key="8">
    <source>
        <dbReference type="SAM" id="MobiDB-lite"/>
    </source>
</evidence>
<keyword evidence="6" id="KW-0378">Hydrolase</keyword>
<feature type="compositionally biased region" description="Basic and acidic residues" evidence="8">
    <location>
        <begin position="324"/>
        <end position="338"/>
    </location>
</feature>
<name>A0A1R1PPQ9_ZANCU</name>
<gene>
    <name evidence="11" type="ORF">AX774_g3564</name>
</gene>
<dbReference type="Pfam" id="PF17917">
    <property type="entry name" value="RT_RNaseH"/>
    <property type="match status" value="1"/>
</dbReference>
<dbReference type="SUPFAM" id="SSF56672">
    <property type="entry name" value="DNA/RNA polymerases"/>
    <property type="match status" value="2"/>
</dbReference>
<dbReference type="Pfam" id="PF13975">
    <property type="entry name" value="gag-asp_proteas"/>
    <property type="match status" value="1"/>
</dbReference>
<evidence type="ECO:0000259" key="10">
    <source>
        <dbReference type="Pfam" id="PF17917"/>
    </source>
</evidence>
<protein>
    <recommendedName>
        <fullName evidence="1">RNA-directed DNA polymerase</fullName>
        <ecNumber evidence="1">2.7.7.49</ecNumber>
    </recommendedName>
</protein>
<feature type="domain" description="Reverse transcriptase RNase H-like" evidence="10">
    <location>
        <begin position="754"/>
        <end position="857"/>
    </location>
</feature>
<dbReference type="CDD" id="cd09274">
    <property type="entry name" value="RNase_HI_RT_Ty3"/>
    <property type="match status" value="1"/>
</dbReference>
<dbReference type="SUPFAM" id="SSF50630">
    <property type="entry name" value="Acid proteases"/>
    <property type="match status" value="1"/>
</dbReference>
<dbReference type="GO" id="GO:0016787">
    <property type="term" value="F:hydrolase activity"/>
    <property type="evidence" value="ECO:0007669"/>
    <property type="project" value="UniProtKB-KW"/>
</dbReference>
<keyword evidence="12" id="KW-1185">Reference proteome</keyword>
<dbReference type="FunFam" id="3.10.20.370:FF:000001">
    <property type="entry name" value="Retrovirus-related Pol polyprotein from transposon 17.6-like protein"/>
    <property type="match status" value="1"/>
</dbReference>
<evidence type="ECO:0000313" key="12">
    <source>
        <dbReference type="Proteomes" id="UP000188320"/>
    </source>
</evidence>
<keyword evidence="2" id="KW-0808">Transferase</keyword>
<sequence>MNTIHLFESASGEDPEEWIADFCLVDKLNKWDKDDWIDFIQLYLGKIEKLWYKKHKMAFKDWADFKTQFTTQYQVKEQRFQYYEKLKNIDQNSFETVEEFEYNLENILDKAGINEDVAKIDWLLSALNTDSRSIVKEFRLKTWKSIIEKLKKVQEEAVHKQVQVDNTRYEQMVKKMDEWSLNIISKVDETIEKRLKNTNVFPYKRENPRVVKCYYCHQLGHRKYECNKLKEQQAQEQSKINKDVSFLEVCSSQQNDNEVLAVQRTPRTQDTKKPYNKTKPLQLRQKGYTPITEYDRAIERQDIVMETGEPEVVSRIGNTTAGLDSRRRETSKTGEKLEDSVKQVEKPRAKGVLGMAEGIPPFSLKEQLSSWCPNISFPQLMDVSPSLNNEMISLCRRSKKAELNEIRFDIPRFTNCKIRISIFESNFWAVVDTGAACSVAAPGLLEQWGLIAEDEGDQIIITADGNKHYSLGRIMDVPLMIGRYKFTVNLTVMDRNDNTLILGTDWLLEHKAQLNLKTSEMKLPVEQFELIVPLHTSAPSLPSSKNTSELYYVLKEEVAEINGLQRYNDMRFDKIKQDNSDIFADDIEQLTQTEEAEHRILLNDETPVKLKPYRIPHHLYSKVRDELKKMEEKGIISQCVSECKVQLHTDKCFIGMKELEYLGHVVSPQGLRTSKAKVESIEKAKLPTTVKELQSFLGLIGFYRKYVNGFSIIVAPLLKLLKKGTEWKWTPECGQAVTKIKHELTNAPTLAHPDWSREFIVTTDASVTGIGGILSQSYDEEERPICYVSRITNQHERNYSISHFEGLAVVWSIKKLKYYLWGKHFTVRTDHKSLIQLFNSTEITGRVARWAMILRNYDYTIVHCEGKSNPADALSRL</sequence>
<evidence type="ECO:0000256" key="6">
    <source>
        <dbReference type="ARBA" id="ARBA00022801"/>
    </source>
</evidence>
<keyword evidence="4" id="KW-0540">Nuclease</keyword>
<dbReference type="InterPro" id="IPR021109">
    <property type="entry name" value="Peptidase_aspartic_dom_sf"/>
</dbReference>
<evidence type="ECO:0000256" key="1">
    <source>
        <dbReference type="ARBA" id="ARBA00012493"/>
    </source>
</evidence>
<dbReference type="Proteomes" id="UP000188320">
    <property type="component" value="Unassembled WGS sequence"/>
</dbReference>
<dbReference type="InterPro" id="IPR043128">
    <property type="entry name" value="Rev_trsase/Diguanyl_cyclase"/>
</dbReference>
<proteinExistence type="predicted"/>
<dbReference type="InterPro" id="IPR041373">
    <property type="entry name" value="RT_RNaseH"/>
</dbReference>
<dbReference type="EC" id="2.7.7.49" evidence="1"/>
<dbReference type="GO" id="GO:0003676">
    <property type="term" value="F:nucleic acid binding"/>
    <property type="evidence" value="ECO:0007669"/>
    <property type="project" value="InterPro"/>
</dbReference>
<dbReference type="GO" id="GO:0004519">
    <property type="term" value="F:endonuclease activity"/>
    <property type="evidence" value="ECO:0007669"/>
    <property type="project" value="UniProtKB-KW"/>
</dbReference>
<reference evidence="12" key="1">
    <citation type="submission" date="2017-01" db="EMBL/GenBank/DDBJ databases">
        <authorList>
            <person name="Wang Y."/>
            <person name="White M."/>
            <person name="Kvist S."/>
            <person name="Moncalvo J.-M."/>
        </authorList>
    </citation>
    <scope>NUCLEOTIDE SEQUENCE [LARGE SCALE GENOMIC DNA]</scope>
    <source>
        <strain evidence="12">COL-18-3</strain>
    </source>
</reference>
<dbReference type="AlphaFoldDB" id="A0A1R1PPQ9"/>
<keyword evidence="5" id="KW-0255">Endonuclease</keyword>
<evidence type="ECO:0000313" key="11">
    <source>
        <dbReference type="EMBL" id="OMH82939.1"/>
    </source>
</evidence>
<dbReference type="InterPro" id="IPR043502">
    <property type="entry name" value="DNA/RNA_pol_sf"/>
</dbReference>
<evidence type="ECO:0000256" key="2">
    <source>
        <dbReference type="ARBA" id="ARBA00022679"/>
    </source>
</evidence>